<feature type="domain" description="Carbohydrate-binding/sugar hydrolysis" evidence="5">
    <location>
        <begin position="792"/>
        <end position="929"/>
    </location>
</feature>
<dbReference type="InterPro" id="IPR051550">
    <property type="entry name" value="SCF-Subunits/Alg-Epimerases"/>
</dbReference>
<dbReference type="FunFam" id="2.160.20.10:FF:000089">
    <property type="entry name" value="Right_handed_beta_helix_region /Periplasmic_copper-binding_protein_(NosD)_-_putative"/>
    <property type="match status" value="1"/>
</dbReference>
<dbReference type="Gene3D" id="2.160.20.10">
    <property type="entry name" value="Single-stranded right-handed beta-helix, Pectin lyase-like"/>
    <property type="match status" value="7"/>
</dbReference>
<evidence type="ECO:0000256" key="1">
    <source>
        <dbReference type="ARBA" id="ARBA00004906"/>
    </source>
</evidence>
<dbReference type="SMART" id="SM00710">
    <property type="entry name" value="PbH1"/>
    <property type="match status" value="33"/>
</dbReference>
<dbReference type="Proteomes" id="UP000674179">
    <property type="component" value="Chromosome 27"/>
</dbReference>
<dbReference type="InterPro" id="IPR022441">
    <property type="entry name" value="Para_beta_helix_rpt-2"/>
</dbReference>
<dbReference type="EMBL" id="JAFHKP010000027">
    <property type="protein sequence ID" value="KAG5475832.1"/>
    <property type="molecule type" value="Genomic_DNA"/>
</dbReference>
<dbReference type="PANTHER" id="PTHR22990">
    <property type="entry name" value="F-BOX ONLY PROTEIN"/>
    <property type="match status" value="1"/>
</dbReference>
<reference evidence="6 7" key="1">
    <citation type="submission" date="2021-02" db="EMBL/GenBank/DDBJ databases">
        <title>Leishmania (Mundinia) enrietti genome sequencing and assembly.</title>
        <authorList>
            <person name="Almutairi H."/>
            <person name="Gatherer D."/>
        </authorList>
    </citation>
    <scope>NUCLEOTIDE SEQUENCE [LARGE SCALE GENOMIC DNA]</scope>
    <source>
        <strain evidence="6">CUR178</strain>
    </source>
</reference>
<dbReference type="SMART" id="SM00722">
    <property type="entry name" value="CASH"/>
    <property type="match status" value="3"/>
</dbReference>
<feature type="region of interest" description="Disordered" evidence="4">
    <location>
        <begin position="2425"/>
        <end position="2452"/>
    </location>
</feature>
<comment type="caution">
    <text evidence="6">The sequence shown here is derived from an EMBL/GenBank/DDBJ whole genome shotgun (WGS) entry which is preliminary data.</text>
</comment>
<dbReference type="FunFam" id="2.160.20.10:FF:000188">
    <property type="entry name" value="Uncharacterized protein"/>
    <property type="match status" value="1"/>
</dbReference>
<sequence>MHEEAGFAVVQRYSPWQKKKVRTIIVNAHAKNTSHRSIADAIALAKPYDRIELTGGDYHESVAIQMPLELVASEGEDPHILSRSSTITIATSGIDVYMERIAVSSRSSSKLDAAMVAVAGNPILFRCHCSSVLIGGSAVAHLDECTIKESDSGVGIVVQEGGGGVIKSSTIRNHRNVCFDIDTRGELTVTECIIDNNTGGDAMNISGAVSSIARDYGAPYTSCSHVEVAHCHFSISSDANSGASGGLSMSIAGSACGIVLTQGAAPTILSNEFMEGEIGVLIEGPGAAQLKGNLIRCQRRCGILALVDDGFGYVQDRQTLRITGDNVLDRCRIGIDVQCCTTRASYIQQQSAAPAVAGGASGIGGPADAGRSLSVNGSSHSGVDRFLADELPNPKQAFEWMPLLGSAPPPCSWDAASFPPSTSPATPLVCVEGEWYALETLRSSLQQLTTMTLQAYPTCLQPSFGIATGTPVIVAEGLSATSGNPFADVLNEMLGTQLGHRRDATTASQDMLQLRGNKGIDIIHTKFSNCDICAIRFGRQGYGLVGECVFEDCGAYAVVVDCAAHPLITGCRFLRSRGASILVTNFANPFIIGNQMTSGKRDGIELSAMSRGLIVGNIITTHVEAGIRVDKHSRPLICANTISQNRKSGVAVAEGSKPTILLNSLVANLCAQVSCTSGADAFISHNRITSSTDAGIHIDSCSRCTVISNTISSNGDGILIELDADPYVQDNDLTANARAGVHARNNALGVFVGNRILDNIGPNVLLTEGASSVFRANRIEGGSQGGVVVCNEGHGFFERNTIASNAIANVQVVGAYSEPEFLRNVISGSRSGCGVVCARSAGGSFLHNSIHGNFQCGVLIMEASNPTFRGNAIAREAVGFLVSDGGRGCLLHNVIKDCYGTGVLAQRQADPVFSHNKVTNCQMSGLHIAPDSVGLFEQNELTRNDIGVQLGSSMDSAVIEIHSAYVDSVDTDKQELSAMEQRAASRAAPRVASAFSTKTDTSVLRSIADASEQRRVTMVRSAPSIIRGNSITANLHGGVLLDAFPNGTMEQNDIFQNNAYGIRGDATYAAARAQAMLTSKFGATGSSSGIRPLPLQPLLQQSSAVQLQTLMLIRANSIHGHDVANIFLDHFDGTAHETVVTENTIYVAPCGVCVAHNSSVRLMSRNEVHTCMDGFGFASGGHGCYTANHIRDCAFSGVYVSDMAHPDFTDANRIEKCGFSGILVDVNGQGVFMKNTICRCATGVVVFCGPTTPFHVSYQEVISAHILSSTPTFTENIIEENELHGVLLLSVLTGCPLRSPLILLCDGGCETSAEALPADSLTGEPLHDVPTPYLGAVGGTVVARGNRLCATFEKNVIRRNRLMGVYHDRFEHWDLAALDKVHAETKPSTDNLVKNAYGGYEVLLGTSQILDSDEHQRQRQVKQVSLIENIITECSVGVGAGYGCHPYLQRNNIHHNTFFGLLLRFGSAVSAYANDICDNGLAGVYAASGAKGYIARGTIESNNGWSRPEESQHTSRSFTECTFSKSYFTPSMVSTVEEQVRASAASAGRSLQASRRAYEQMTRLAEVHAFTMTDALRYLAELVLASSGGLTLASGCAPSTLFNDARRAWSSAGGVAELSGRLLGGVALADYADVSTADGGIGVWVQAGSRVTIEGNRIAKHQNSGVLITKGVLQHHSILHKSFHMAEDKKANANPAIVASLRGSAKSAEVPSSATVDIFSVQREAPPLACGEPGALFTSQMLCATGIFAAVQIATATTFESLDASFASFLHHSLSLFSSSGLVAEEKKQRVDSLHYAHIAGNVVHDNRDGLRVEVFHRQQASATASTAAAAAASASGYHPLSDGDGSSTTALMPRAPKDARAHLPFQRASVAALFPEASGGGCSRAAEATATTAVAASPHDVDVMDCAYSTLDFTIVVEGNTVTQNRRYGVYAAHVTKVNCGHWLPSRSVLNERIAAEYDSIRSKLMLRQQTVQVDVLLPFNVQVLKQKVGHALFRKNDLFRNEQAQVNVTSRYVVLTQDGDRTLLQLDTTASPSESSYASQVLIGVPVVASLLRLPPPGVLLWDQNKIHDGKSGVRLCGYLGPHSTRFQRNSFANIAGDALSVQGHLACATVGNGNVFEHNGVGIRVAQQQLIRLVTSPAPMPSPLRTRIFFNTFRAAKGSSILLQCVGEEAPLVYRNEFSGHVQGTAALYLKSEEDGDAALVQGNVFSENHIPVFIVGGSGSGVQNAFSASLITLVENRFTCNCVGLIVCNGAVATLERNLFDKNARAGVEVMGSGTRPQLRQCVFQDHRRSGGAADSLAPPARASQLPWEIAKEGATATRYPHQETLLLEWCNFSLTLLPENSRVLTATSEARLPAGLLIGPFSEPVVDACGFMNNDIGVDAVRDAMSPTIALAGGKAHFENCFFANHQACGVLVRGSQGAAAHGGGNKDRTGGGAAKGTAEGGKPADGAVEPCGSLSMEGTTLFERCVFMENATAGGGGDVVAMENGHATFLSNVFCGTVVGKARGLACFTQNRFITLLDDDAATRPGAVRDSSARSGGAMAVAAAIVIQEDGRILAERNIIAHRKVGVQCMPGAEGIATGNRVAQCVTGLVLAPFSRTDVNKNRVLDSEDCGAIVFGGRMTENLIITAATGVVVQHSSAYKGINAVPSHKRDALEFLCIRNTIADCAADGILIATGGTFDGNSVSHCKNGIKIVSPLCGGLAASCPVIKNCSVYDNNVGVCMENDSESTVRDSDIFDNELIGVLVAVSAAGMLHDNRISSPMDQGAVEMPMEARVKSFGNVIRNQFSPAFQRGTRASRAKDYHLEQASLSREIRDLGGMVEEAHQSAEAVARGMRSLQQELVNMHSRSIVDYSEAMTGPAGHALRVASLGTGKMTAGAGFDKKDGRLAPAAYSVITVPSCSQEKNSAAGAAAPRKHSLSATGRHATSAGNRRISVVAAGARRQSKVRLSTRTDLDRNATRNVTAADPKQVLIHVFANAQASTSADVIGQAITGVLAKEPLSRYNFVSTICTSASQLLQLLGGSHPMRPLLCVVAFDANFGDVGASDRYALQLLHNSACPSSLNKHCGATKVAGSTVDGAVGDDSRRHPLELPATRARSNSGDGSSLFYTVLPRSFCEKSEESANEVGVMSVGAYAAAHHSFFYTASVEEVLDALHGQISDDMKSFTTSAPIIRSRRATRTDRRPSSSDSMIEEMTKNDNDNGSHGAFGHGRRSTSTRGSNSGSAPFTTEYLSALFSQLTPEALGLEPARDARIAKKRKSLVGINASNEDDPRGGLNVRRRSRRGSLQSRRSSTASKTADPGTSACRSRSSTAGSKNGNRASQAAKKS</sequence>
<dbReference type="InterPro" id="IPR006626">
    <property type="entry name" value="PbH1"/>
</dbReference>
<protein>
    <recommendedName>
        <fullName evidence="5">Carbohydrate-binding/sugar hydrolysis domain-containing protein</fullName>
    </recommendedName>
</protein>
<proteinExistence type="predicted"/>
<dbReference type="OrthoDB" id="427974at2759"/>
<evidence type="ECO:0000256" key="4">
    <source>
        <dbReference type="SAM" id="MobiDB-lite"/>
    </source>
</evidence>
<keyword evidence="2" id="KW-0677">Repeat</keyword>
<dbReference type="PANTHER" id="PTHR22990:SF32">
    <property type="entry name" value="RIGHT HANDED BETA HELIX DOMAIN-CONTAINING PROTEIN"/>
    <property type="match status" value="1"/>
</dbReference>
<feature type="region of interest" description="Disordered" evidence="4">
    <location>
        <begin position="2911"/>
        <end position="2935"/>
    </location>
</feature>
<organism evidence="6 7">
    <name type="scientific">Leishmania enriettii</name>
    <dbReference type="NCBI Taxonomy" id="5663"/>
    <lineage>
        <taxon>Eukaryota</taxon>
        <taxon>Discoba</taxon>
        <taxon>Euglenozoa</taxon>
        <taxon>Kinetoplastea</taxon>
        <taxon>Metakinetoplastina</taxon>
        <taxon>Trypanosomatida</taxon>
        <taxon>Trypanosomatidae</taxon>
        <taxon>Leishmaniinae</taxon>
        <taxon>Leishmania</taxon>
    </lineage>
</organism>
<comment type="pathway">
    <text evidence="1">Protein modification; protein ubiquitination.</text>
</comment>
<feature type="domain" description="Carbohydrate-binding/sugar hydrolysis" evidence="5">
    <location>
        <begin position="516"/>
        <end position="653"/>
    </location>
</feature>
<name>A0A836GXT5_LEIEN</name>
<dbReference type="InterPro" id="IPR011050">
    <property type="entry name" value="Pectin_lyase_fold/virulence"/>
</dbReference>
<feature type="region of interest" description="Disordered" evidence="4">
    <location>
        <begin position="3269"/>
        <end position="3332"/>
    </location>
</feature>
<dbReference type="RefSeq" id="XP_067691843.1">
    <property type="nucleotide sequence ID" value="XM_067835277.1"/>
</dbReference>
<accession>A0A836GXT5</accession>
<evidence type="ECO:0000256" key="2">
    <source>
        <dbReference type="ARBA" id="ARBA00022737"/>
    </source>
</evidence>
<gene>
    <name evidence="6" type="ORF">CUR178_03545</name>
</gene>
<dbReference type="InterPro" id="IPR006633">
    <property type="entry name" value="Carb-bd_sugar_hydrolysis-dom"/>
</dbReference>
<dbReference type="GeneID" id="94170787"/>
<keyword evidence="3" id="KW-0833">Ubl conjugation pathway</keyword>
<evidence type="ECO:0000259" key="5">
    <source>
        <dbReference type="SMART" id="SM00722"/>
    </source>
</evidence>
<dbReference type="NCBIfam" id="TIGR03804">
    <property type="entry name" value="para_beta_helix"/>
    <property type="match status" value="2"/>
</dbReference>
<dbReference type="GO" id="GO:0006511">
    <property type="term" value="P:ubiquitin-dependent protein catabolic process"/>
    <property type="evidence" value="ECO:0007669"/>
    <property type="project" value="TreeGrafter"/>
</dbReference>
<dbReference type="InterPro" id="IPR039448">
    <property type="entry name" value="Beta_helix"/>
</dbReference>
<dbReference type="InterPro" id="IPR012334">
    <property type="entry name" value="Pectin_lyas_fold"/>
</dbReference>
<dbReference type="SUPFAM" id="SSF51126">
    <property type="entry name" value="Pectin lyase-like"/>
    <property type="match status" value="10"/>
</dbReference>
<feature type="domain" description="Carbohydrate-binding/sugar hydrolysis" evidence="5">
    <location>
        <begin position="1130"/>
        <end position="1247"/>
    </location>
</feature>
<feature type="region of interest" description="Disordered" evidence="4">
    <location>
        <begin position="3174"/>
        <end position="3229"/>
    </location>
</feature>
<evidence type="ECO:0000256" key="3">
    <source>
        <dbReference type="ARBA" id="ARBA00022786"/>
    </source>
</evidence>
<keyword evidence="7" id="KW-1185">Reference proteome</keyword>
<dbReference type="KEGG" id="lenr:94170787"/>
<evidence type="ECO:0000313" key="7">
    <source>
        <dbReference type="Proteomes" id="UP000674179"/>
    </source>
</evidence>
<feature type="compositionally biased region" description="Polar residues" evidence="4">
    <location>
        <begin position="3309"/>
        <end position="3326"/>
    </location>
</feature>
<dbReference type="Pfam" id="PF13229">
    <property type="entry name" value="Beta_helix"/>
    <property type="match status" value="5"/>
</dbReference>
<evidence type="ECO:0000313" key="6">
    <source>
        <dbReference type="EMBL" id="KAG5475832.1"/>
    </source>
</evidence>